<protein>
    <submittedName>
        <fullName evidence="3">Poly(3-hydroxybutyrate) depolymerase</fullName>
    </submittedName>
</protein>
<evidence type="ECO:0000256" key="1">
    <source>
        <dbReference type="ARBA" id="ARBA00022729"/>
    </source>
</evidence>
<dbReference type="Gene3D" id="3.40.50.1820">
    <property type="entry name" value="alpha/beta hydrolase"/>
    <property type="match status" value="1"/>
</dbReference>
<keyword evidence="4" id="KW-1185">Reference proteome</keyword>
<dbReference type="PANTHER" id="PTHR43037:SF5">
    <property type="entry name" value="FERULOYL ESTERASE"/>
    <property type="match status" value="1"/>
</dbReference>
<keyword evidence="2" id="KW-0378">Hydrolase</keyword>
<organism evidence="3 4">
    <name type="scientific">Actinomyces ruminicola</name>
    <dbReference type="NCBI Taxonomy" id="332524"/>
    <lineage>
        <taxon>Bacteria</taxon>
        <taxon>Bacillati</taxon>
        <taxon>Actinomycetota</taxon>
        <taxon>Actinomycetes</taxon>
        <taxon>Actinomycetales</taxon>
        <taxon>Actinomycetaceae</taxon>
        <taxon>Actinomyces</taxon>
    </lineage>
</organism>
<reference evidence="4" key="1">
    <citation type="submission" date="2016-10" db="EMBL/GenBank/DDBJ databases">
        <authorList>
            <person name="Varghese N."/>
            <person name="Submissions S."/>
        </authorList>
    </citation>
    <scope>NUCLEOTIDE SEQUENCE [LARGE SCALE GENOMIC DNA]</scope>
    <source>
        <strain evidence="4">DSM 27982</strain>
    </source>
</reference>
<proteinExistence type="predicted"/>
<dbReference type="InterPro" id="IPR029058">
    <property type="entry name" value="AB_hydrolase_fold"/>
</dbReference>
<sequence>MTRGSAFIRPGIPDDDNRDYLPQSLKNSSIVVNENGNNSQPFPPRLAECSGEIADGVIDHWYLYVPESYDPTVPVPLVVSLHGGMMTGWAQAVYTSWTNVADREGFIVVFPSAGTRNFWTVDVAAEDVEAFTRPDAEGMYLNTPPADPEDNHDLRFILGLIEHCCQEYSIDRSRVFMQGMSMGNLMTSQFARYFGDVLAGAAGSGGPAKPNLLFDADGGILNRAGPLAIWQSRLDLDGPPKDAGMPVQEVVRRNREYWLAVNGIAEPPAISIRGDDNFAFYRGGYADLVFRDVRNRDHGQTFDDAELVWDYLFSGVRRHEDGSIQDTGPSCPRRGDRFAIAVANGCRRAWVCGGVVDLGGEAFTWRKLKYHGLGGDARVRGEYVYVPLRFIARAFDAALEESEDGAVAVLTLADGQTLQFARGGIGCVRNGRVTSMLAEAVHRDGCLWISLEWFASHVLDLRSSTRDGVLYVTDHHANLSTNMAVLLRDLLA</sequence>
<dbReference type="GO" id="GO:0016787">
    <property type="term" value="F:hydrolase activity"/>
    <property type="evidence" value="ECO:0007669"/>
    <property type="project" value="UniProtKB-KW"/>
</dbReference>
<gene>
    <name evidence="3" type="ORF">SAMN05216355_103148</name>
</gene>
<name>A0A1H0B985_9ACTO</name>
<dbReference type="InterPro" id="IPR050955">
    <property type="entry name" value="Plant_Biomass_Hydrol_Est"/>
</dbReference>
<evidence type="ECO:0000256" key="2">
    <source>
        <dbReference type="ARBA" id="ARBA00022801"/>
    </source>
</evidence>
<dbReference type="SUPFAM" id="SSF53474">
    <property type="entry name" value="alpha/beta-Hydrolases"/>
    <property type="match status" value="1"/>
</dbReference>
<dbReference type="RefSeq" id="WP_092534330.1">
    <property type="nucleotide sequence ID" value="NZ_FNIM01000003.1"/>
</dbReference>
<evidence type="ECO:0000313" key="3">
    <source>
        <dbReference type="EMBL" id="SDN42190.1"/>
    </source>
</evidence>
<evidence type="ECO:0000313" key="4">
    <source>
        <dbReference type="Proteomes" id="UP000198541"/>
    </source>
</evidence>
<dbReference type="AlphaFoldDB" id="A0A1H0B985"/>
<dbReference type="Proteomes" id="UP000198541">
    <property type="component" value="Unassembled WGS sequence"/>
</dbReference>
<dbReference type="PANTHER" id="PTHR43037">
    <property type="entry name" value="UNNAMED PRODUCT-RELATED"/>
    <property type="match status" value="1"/>
</dbReference>
<keyword evidence="1" id="KW-0732">Signal</keyword>
<dbReference type="EMBL" id="FNIM01000003">
    <property type="protein sequence ID" value="SDN42190.1"/>
    <property type="molecule type" value="Genomic_DNA"/>
</dbReference>
<accession>A0A1H0B985</accession>